<dbReference type="AlphaFoldDB" id="A0A0Q3P3I0"/>
<gene>
    <name evidence="1" type="ORF">BRADI_5g14335v3</name>
</gene>
<proteinExistence type="predicted"/>
<reference evidence="1" key="2">
    <citation type="submission" date="2017-06" db="EMBL/GenBank/DDBJ databases">
        <title>WGS assembly of Brachypodium distachyon.</title>
        <authorList>
            <consortium name="The International Brachypodium Initiative"/>
            <person name="Lucas S."/>
            <person name="Harmon-Smith M."/>
            <person name="Lail K."/>
            <person name="Tice H."/>
            <person name="Grimwood J."/>
            <person name="Bruce D."/>
            <person name="Barry K."/>
            <person name="Shu S."/>
            <person name="Lindquist E."/>
            <person name="Wang M."/>
            <person name="Pitluck S."/>
            <person name="Vogel J.P."/>
            <person name="Garvin D.F."/>
            <person name="Mockler T.C."/>
            <person name="Schmutz J."/>
            <person name="Rokhsar D."/>
            <person name="Bevan M.W."/>
        </authorList>
    </citation>
    <scope>NUCLEOTIDE SEQUENCE</scope>
    <source>
        <strain evidence="1">Bd21</strain>
    </source>
</reference>
<sequence length="82" mass="8923">MQQPPLLKYTSTGNSLSTSARRPCVAWHITSFHSRTSLRCKTTLRKSSTMCSSGAYVGEISPATSYLVGVRLSVNEGPVRFA</sequence>
<dbReference type="Proteomes" id="UP000008810">
    <property type="component" value="Chromosome 5"/>
</dbReference>
<dbReference type="EnsemblPlants" id="KQJ83329">
    <property type="protein sequence ID" value="KQJ83329"/>
    <property type="gene ID" value="BRADI_5g14335v3"/>
</dbReference>
<reference evidence="1 2" key="1">
    <citation type="journal article" date="2010" name="Nature">
        <title>Genome sequencing and analysis of the model grass Brachypodium distachyon.</title>
        <authorList>
            <consortium name="International Brachypodium Initiative"/>
        </authorList>
    </citation>
    <scope>NUCLEOTIDE SEQUENCE [LARGE SCALE GENOMIC DNA]</scope>
    <source>
        <strain evidence="1 2">Bd21</strain>
    </source>
</reference>
<reference evidence="2" key="3">
    <citation type="submission" date="2018-08" db="UniProtKB">
        <authorList>
            <consortium name="EnsemblPlants"/>
        </authorList>
    </citation>
    <scope>IDENTIFICATION</scope>
    <source>
        <strain evidence="2">cv. Bd21</strain>
    </source>
</reference>
<protein>
    <submittedName>
        <fullName evidence="1 2">Uncharacterized protein</fullName>
    </submittedName>
</protein>
<evidence type="ECO:0000313" key="3">
    <source>
        <dbReference type="Proteomes" id="UP000008810"/>
    </source>
</evidence>
<dbReference type="InParanoid" id="A0A0Q3P3I0"/>
<keyword evidence="3" id="KW-1185">Reference proteome</keyword>
<dbReference type="EMBL" id="CM000884">
    <property type="protein sequence ID" value="KQJ83329.1"/>
    <property type="molecule type" value="Genomic_DNA"/>
</dbReference>
<accession>A0A0Q3P3I0</accession>
<evidence type="ECO:0000313" key="1">
    <source>
        <dbReference type="EMBL" id="KQJ83329.1"/>
    </source>
</evidence>
<dbReference type="Gramene" id="KQJ83329">
    <property type="protein sequence ID" value="KQJ83329"/>
    <property type="gene ID" value="BRADI_5g14335v3"/>
</dbReference>
<organism evidence="1">
    <name type="scientific">Brachypodium distachyon</name>
    <name type="common">Purple false brome</name>
    <name type="synonym">Trachynia distachya</name>
    <dbReference type="NCBI Taxonomy" id="15368"/>
    <lineage>
        <taxon>Eukaryota</taxon>
        <taxon>Viridiplantae</taxon>
        <taxon>Streptophyta</taxon>
        <taxon>Embryophyta</taxon>
        <taxon>Tracheophyta</taxon>
        <taxon>Spermatophyta</taxon>
        <taxon>Magnoliopsida</taxon>
        <taxon>Liliopsida</taxon>
        <taxon>Poales</taxon>
        <taxon>Poaceae</taxon>
        <taxon>BOP clade</taxon>
        <taxon>Pooideae</taxon>
        <taxon>Stipodae</taxon>
        <taxon>Brachypodieae</taxon>
        <taxon>Brachypodium</taxon>
    </lineage>
</organism>
<evidence type="ECO:0000313" key="2">
    <source>
        <dbReference type="EnsemblPlants" id="KQJ83329"/>
    </source>
</evidence>
<name>A0A0Q3P3I0_BRADI</name>